<evidence type="ECO:0008006" key="3">
    <source>
        <dbReference type="Google" id="ProtNLM"/>
    </source>
</evidence>
<name>A0ABV0Z0U8_9TELE</name>
<accession>A0ABV0Z0U8</accession>
<keyword evidence="2" id="KW-1185">Reference proteome</keyword>
<evidence type="ECO:0000313" key="2">
    <source>
        <dbReference type="Proteomes" id="UP001469553"/>
    </source>
</evidence>
<sequence length="130" mass="14693">MSHFLTVLIPFGCACSNNGRSFALCHMHVATAERKTPFLKGRNLQQHQAQCEEPSAKIEWVFEKTEHTHNTEALIHLSNTILSKVDAIHMPVTLCFICKNGIIFNYALLCVDLSHKIPNKYFQIGIVTQV</sequence>
<proteinExistence type="predicted"/>
<evidence type="ECO:0000313" key="1">
    <source>
        <dbReference type="EMBL" id="MEQ2299725.1"/>
    </source>
</evidence>
<organism evidence="1 2">
    <name type="scientific">Ameca splendens</name>
    <dbReference type="NCBI Taxonomy" id="208324"/>
    <lineage>
        <taxon>Eukaryota</taxon>
        <taxon>Metazoa</taxon>
        <taxon>Chordata</taxon>
        <taxon>Craniata</taxon>
        <taxon>Vertebrata</taxon>
        <taxon>Euteleostomi</taxon>
        <taxon>Actinopterygii</taxon>
        <taxon>Neopterygii</taxon>
        <taxon>Teleostei</taxon>
        <taxon>Neoteleostei</taxon>
        <taxon>Acanthomorphata</taxon>
        <taxon>Ovalentaria</taxon>
        <taxon>Atherinomorphae</taxon>
        <taxon>Cyprinodontiformes</taxon>
        <taxon>Goodeidae</taxon>
        <taxon>Ameca</taxon>
    </lineage>
</organism>
<dbReference type="EMBL" id="JAHRIP010048412">
    <property type="protein sequence ID" value="MEQ2299725.1"/>
    <property type="molecule type" value="Genomic_DNA"/>
</dbReference>
<dbReference type="Proteomes" id="UP001469553">
    <property type="component" value="Unassembled WGS sequence"/>
</dbReference>
<gene>
    <name evidence="1" type="ORF">AMECASPLE_018082</name>
</gene>
<protein>
    <recommendedName>
        <fullName evidence="3">Secreted protein</fullName>
    </recommendedName>
</protein>
<comment type="caution">
    <text evidence="1">The sequence shown here is derived from an EMBL/GenBank/DDBJ whole genome shotgun (WGS) entry which is preliminary data.</text>
</comment>
<reference evidence="1 2" key="1">
    <citation type="submission" date="2021-06" db="EMBL/GenBank/DDBJ databases">
        <authorList>
            <person name="Palmer J.M."/>
        </authorList>
    </citation>
    <scope>NUCLEOTIDE SEQUENCE [LARGE SCALE GENOMIC DNA]</scope>
    <source>
        <strain evidence="1 2">AS_MEX2019</strain>
        <tissue evidence="1">Muscle</tissue>
    </source>
</reference>